<feature type="compositionally biased region" description="Basic and acidic residues" evidence="1">
    <location>
        <begin position="354"/>
        <end position="365"/>
    </location>
</feature>
<protein>
    <submittedName>
        <fullName evidence="2">Uncharacterized protein</fullName>
    </submittedName>
</protein>
<gene>
    <name evidence="2" type="ORF">Prudu_006131</name>
</gene>
<dbReference type="EMBL" id="AP019298">
    <property type="protein sequence ID" value="BBG97113.1"/>
    <property type="molecule type" value="Genomic_DNA"/>
</dbReference>
<sequence length="722" mass="80719">GGACSWIGAWLGHKEKATRCQALWVKWAFVEASRLQLRQGDNGLGMRCGLRMPVLERLPVDQPCLLEMVKLLKSRTNNERLVDVSDPDARIITFRPFYFSLGFKFLLSKHFKEVFCAMGCAPSQCTPNVDRAIMHFEQCAQVRIYKAKLFNSLSQEDHAWHNDVLKVSGRKQLELGPNMAKVRRALNIPLRFREWRWLLSEYREEDGGLPPAEDVKRWKQKGHDPDDLLGGQEEYYAESLSKRKAAAKYSRGEATSSHVKDGSSLRKKPRLPSAEKTQVGSVPSSSARVKHLVGADNTKVGGMRGTRGVLPEPPTDTLENHDMFHEAARARPSSAERQRDADIPPRSSSRLHRSKDGDRNGRSAHDLALLTHLEMRLAEAKKMRESSTRVKGSSSTSAVGPRVNKFSSVGDACVSDLLKMNFLSNPSSCAELVDHIRQVCDLGTFSCLSLEKQRDATFHLIQKGLIFAAETIRNLSLSELEKKNAELATQFSAEQALYEKKTSDLRAMISGLKSSFTEKDSELNSFAANLASRKDAFFRLEHKNTDISLLYDKILARFHAYHKSAKEFKSKATIDAYKLGYLHCADETNSLYAIDDVDIKMLCPNLPPVEGGTEEQVTGEDEVEVDAVDKMMADAMVQADGATEGVAGQRFVSTRVPLKDSRHALHIRRMVPLRKLASTRFLLEGLRVCSAHPVGCLVVALRLPQDAAYRQLHDYHVPFGNG</sequence>
<organism evidence="2">
    <name type="scientific">Prunus dulcis</name>
    <name type="common">Almond</name>
    <name type="synonym">Amygdalus dulcis</name>
    <dbReference type="NCBI Taxonomy" id="3755"/>
    <lineage>
        <taxon>Eukaryota</taxon>
        <taxon>Viridiplantae</taxon>
        <taxon>Streptophyta</taxon>
        <taxon>Embryophyta</taxon>
        <taxon>Tracheophyta</taxon>
        <taxon>Spermatophyta</taxon>
        <taxon>Magnoliopsida</taxon>
        <taxon>eudicotyledons</taxon>
        <taxon>Gunneridae</taxon>
        <taxon>Pentapetalae</taxon>
        <taxon>rosids</taxon>
        <taxon>fabids</taxon>
        <taxon>Rosales</taxon>
        <taxon>Rosaceae</taxon>
        <taxon>Amygdaloideae</taxon>
        <taxon>Amygdaleae</taxon>
        <taxon>Prunus</taxon>
    </lineage>
</organism>
<feature type="compositionally biased region" description="Basic and acidic residues" evidence="1">
    <location>
        <begin position="318"/>
        <end position="343"/>
    </location>
</feature>
<accession>A0A4Y1QZ33</accession>
<name>A0A4Y1QZ33_PRUDU</name>
<feature type="region of interest" description="Disordered" evidence="1">
    <location>
        <begin position="206"/>
        <end position="230"/>
    </location>
</feature>
<feature type="non-terminal residue" evidence="2">
    <location>
        <position position="1"/>
    </location>
</feature>
<reference evidence="2" key="1">
    <citation type="journal article" date="2019" name="Science">
        <title>Mutation of a bHLH transcription factor allowed almond domestication.</title>
        <authorList>
            <person name="Sanchez-Perez R."/>
            <person name="Pavan S."/>
            <person name="Mazzeo R."/>
            <person name="Moldovan C."/>
            <person name="Aiese Cigliano R."/>
            <person name="Del Cueto J."/>
            <person name="Ricciardi F."/>
            <person name="Lotti C."/>
            <person name="Ricciardi L."/>
            <person name="Dicenta F."/>
            <person name="Lopez-Marques R.L."/>
            <person name="Lindberg Moller B."/>
        </authorList>
    </citation>
    <scope>NUCLEOTIDE SEQUENCE</scope>
</reference>
<evidence type="ECO:0000256" key="1">
    <source>
        <dbReference type="SAM" id="MobiDB-lite"/>
    </source>
</evidence>
<feature type="region of interest" description="Disordered" evidence="1">
    <location>
        <begin position="247"/>
        <end position="365"/>
    </location>
</feature>
<feature type="compositionally biased region" description="Basic and acidic residues" evidence="1">
    <location>
        <begin position="213"/>
        <end position="226"/>
    </location>
</feature>
<proteinExistence type="predicted"/>
<feature type="compositionally biased region" description="Polar residues" evidence="1">
    <location>
        <begin position="275"/>
        <end position="287"/>
    </location>
</feature>
<evidence type="ECO:0000313" key="2">
    <source>
        <dbReference type="EMBL" id="BBG97113.1"/>
    </source>
</evidence>
<dbReference type="AlphaFoldDB" id="A0A4Y1QZ33"/>